<name>A0A5B1CES4_9BACT</name>
<dbReference type="OrthoDB" id="287793at2"/>
<reference evidence="2 3" key="1">
    <citation type="submission" date="2019-08" db="EMBL/GenBank/DDBJ databases">
        <title>Deep-cultivation of Planctomycetes and their phenomic and genomic characterization uncovers novel biology.</title>
        <authorList>
            <person name="Wiegand S."/>
            <person name="Jogler M."/>
            <person name="Boedeker C."/>
            <person name="Pinto D."/>
            <person name="Vollmers J."/>
            <person name="Rivas-Marin E."/>
            <person name="Kohn T."/>
            <person name="Peeters S.H."/>
            <person name="Heuer A."/>
            <person name="Rast P."/>
            <person name="Oberbeckmann S."/>
            <person name="Bunk B."/>
            <person name="Jeske O."/>
            <person name="Meyerdierks A."/>
            <person name="Storesund J.E."/>
            <person name="Kallscheuer N."/>
            <person name="Luecker S."/>
            <person name="Lage O.M."/>
            <person name="Pohl T."/>
            <person name="Merkel B.J."/>
            <person name="Hornburger P."/>
            <person name="Mueller R.-W."/>
            <person name="Bruemmer F."/>
            <person name="Labrenz M."/>
            <person name="Spormann A.M."/>
            <person name="Op Den Camp H."/>
            <person name="Overmann J."/>
            <person name="Amann R."/>
            <person name="Jetten M.S.M."/>
            <person name="Mascher T."/>
            <person name="Medema M.H."/>
            <person name="Devos D.P."/>
            <person name="Kaster A.-K."/>
            <person name="Ovreas L."/>
            <person name="Rohde M."/>
            <person name="Galperin M.Y."/>
            <person name="Jogler C."/>
        </authorList>
    </citation>
    <scope>NUCLEOTIDE SEQUENCE [LARGE SCALE GENOMIC DNA]</scope>
    <source>
        <strain evidence="2 3">LF1</strain>
    </source>
</reference>
<protein>
    <submittedName>
        <fullName evidence="2">Uncharacterized protein</fullName>
    </submittedName>
</protein>
<dbReference type="RefSeq" id="WP_068260160.1">
    <property type="nucleotide sequence ID" value="NZ_LWSK01000014.1"/>
</dbReference>
<evidence type="ECO:0000313" key="3">
    <source>
        <dbReference type="Proteomes" id="UP000322699"/>
    </source>
</evidence>
<comment type="caution">
    <text evidence="2">The sequence shown here is derived from an EMBL/GenBank/DDBJ whole genome shotgun (WGS) entry which is preliminary data.</text>
</comment>
<dbReference type="Proteomes" id="UP000322699">
    <property type="component" value="Unassembled WGS sequence"/>
</dbReference>
<accession>A0A5B1CES4</accession>
<feature type="coiled-coil region" evidence="1">
    <location>
        <begin position="45"/>
        <end position="72"/>
    </location>
</feature>
<organism evidence="2 3">
    <name type="scientific">Rubripirellula obstinata</name>
    <dbReference type="NCBI Taxonomy" id="406547"/>
    <lineage>
        <taxon>Bacteria</taxon>
        <taxon>Pseudomonadati</taxon>
        <taxon>Planctomycetota</taxon>
        <taxon>Planctomycetia</taxon>
        <taxon>Pirellulales</taxon>
        <taxon>Pirellulaceae</taxon>
        <taxon>Rubripirellula</taxon>
    </lineage>
</organism>
<keyword evidence="3" id="KW-1185">Reference proteome</keyword>
<sequence length="82" mass="8950">MSNKTELLPNVSVAGLKALASGKLAPEAQSQLIELLARNADGKLSEQETKQLDSLIEQIDELNLLKARAEFTLRHLHEVGDS</sequence>
<dbReference type="AlphaFoldDB" id="A0A5B1CES4"/>
<dbReference type="EMBL" id="VRLW01000001">
    <property type="protein sequence ID" value="KAA1257963.1"/>
    <property type="molecule type" value="Genomic_DNA"/>
</dbReference>
<evidence type="ECO:0000256" key="1">
    <source>
        <dbReference type="SAM" id="Coils"/>
    </source>
</evidence>
<evidence type="ECO:0000313" key="2">
    <source>
        <dbReference type="EMBL" id="KAA1257963.1"/>
    </source>
</evidence>
<gene>
    <name evidence="2" type="ORF">LF1_04540</name>
</gene>
<proteinExistence type="predicted"/>
<keyword evidence="1" id="KW-0175">Coiled coil</keyword>